<dbReference type="RefSeq" id="WP_015334793.1">
    <property type="nucleotide sequence ID" value="NC_020055.1"/>
</dbReference>
<dbReference type="Pfam" id="PF12974">
    <property type="entry name" value="Phosphonate-bd"/>
    <property type="match status" value="1"/>
</dbReference>
<dbReference type="EMBL" id="FO203522">
    <property type="protein sequence ID" value="CCO22183.1"/>
    <property type="molecule type" value="Genomic_DNA"/>
</dbReference>
<keyword evidence="1" id="KW-0732">Signal</keyword>
<keyword evidence="3" id="KW-1185">Reference proteome</keyword>
<sequence length="260" mass="28301">MFRKVLLITLGCVCLLAGTVFAAGRFDFAIIQPGQPGTTVEAQPVMDELAKYMSEKLDTEVDGVYFNDLETALKYLSENKVAWGITGLTFFKSYSGKFKMVPVAATLPQGMDKDVWRLIVSTDGPDSVKDVSGTVYGSMLYTPEACSILFSGNDESSFTAEGTRKALRMLRKVNKGKVAGVCLDAVQYSVIKGSDRYMNTKVIFESERLPNSPVVWFGETGDDALRLQGVLLNMKKDPAAAGLLKLLQTDGFSPADGDLK</sequence>
<dbReference type="HOGENOM" id="CLU_1029935_0_0_7"/>
<dbReference type="Gene3D" id="3.40.190.10">
    <property type="entry name" value="Periplasmic binding protein-like II"/>
    <property type="match status" value="2"/>
</dbReference>
<evidence type="ECO:0000313" key="2">
    <source>
        <dbReference type="EMBL" id="CCO22183.1"/>
    </source>
</evidence>
<dbReference type="KEGG" id="dhy:DESAM_10202"/>
<reference evidence="2 3" key="1">
    <citation type="submission" date="2012-10" db="EMBL/GenBank/DDBJ databases">
        <authorList>
            <person name="Genoscope - CEA"/>
        </authorList>
    </citation>
    <scope>NUCLEOTIDE SEQUENCE [LARGE SCALE GENOMIC DNA]</scope>
    <source>
        <strain evidence="3">AM13 / DSM 14728</strain>
    </source>
</reference>
<feature type="signal peptide" evidence="1">
    <location>
        <begin position="1"/>
        <end position="22"/>
    </location>
</feature>
<organism evidence="2 3">
    <name type="scientific">Maridesulfovibrio hydrothermalis AM13 = DSM 14728</name>
    <dbReference type="NCBI Taxonomy" id="1121451"/>
    <lineage>
        <taxon>Bacteria</taxon>
        <taxon>Pseudomonadati</taxon>
        <taxon>Thermodesulfobacteriota</taxon>
        <taxon>Desulfovibrionia</taxon>
        <taxon>Desulfovibrionales</taxon>
        <taxon>Desulfovibrionaceae</taxon>
        <taxon>Maridesulfovibrio</taxon>
    </lineage>
</organism>
<protein>
    <submittedName>
        <fullName evidence="2">Uncharacterized protein</fullName>
    </submittedName>
</protein>
<proteinExistence type="predicted"/>
<gene>
    <name evidence="2" type="ORF">DESAM_10202</name>
</gene>
<dbReference type="STRING" id="1121451.DESAM_10202"/>
<dbReference type="Proteomes" id="UP000010808">
    <property type="component" value="Chromosome"/>
</dbReference>
<evidence type="ECO:0000313" key="3">
    <source>
        <dbReference type="Proteomes" id="UP000010808"/>
    </source>
</evidence>
<dbReference type="eggNOG" id="COG3221">
    <property type="taxonomic scope" value="Bacteria"/>
</dbReference>
<dbReference type="AlphaFoldDB" id="L0R665"/>
<accession>L0R665</accession>
<dbReference type="PATRIC" id="fig|1121451.3.peg.187"/>
<evidence type="ECO:0000256" key="1">
    <source>
        <dbReference type="SAM" id="SignalP"/>
    </source>
</evidence>
<dbReference type="OrthoDB" id="5449579at2"/>
<feature type="chain" id="PRO_5003947626" evidence="1">
    <location>
        <begin position="23"/>
        <end position="260"/>
    </location>
</feature>
<name>L0R665_9BACT</name>